<dbReference type="PANTHER" id="PTHR31908:SF9">
    <property type="entry name" value="PROTEIN CROWDED NUCLEI 3"/>
    <property type="match status" value="1"/>
</dbReference>
<dbReference type="AlphaFoldDB" id="A0A2Z6MWQ0"/>
<dbReference type="OrthoDB" id="673795at2759"/>
<sequence>MLHSRGQFVFNVVAMICNVTKGKAVVIADEPPPPPPLGSLSETRREAVVCYGLDSGYVEDWKKFREVGLLDEAVMQRKDHEALLEKASRLEREVNE</sequence>
<accession>A0A2Z6MWQ0</accession>
<dbReference type="GO" id="GO:0006997">
    <property type="term" value="P:nucleus organization"/>
    <property type="evidence" value="ECO:0007669"/>
    <property type="project" value="InterPro"/>
</dbReference>
<gene>
    <name evidence="5" type="ORF">TSUD_63400</name>
</gene>
<evidence type="ECO:0000256" key="4">
    <source>
        <dbReference type="ARBA" id="ARBA00024208"/>
    </source>
</evidence>
<keyword evidence="2" id="KW-0539">Nucleus</keyword>
<keyword evidence="1" id="KW-0175">Coiled coil</keyword>
<dbReference type="GO" id="GO:0005652">
    <property type="term" value="C:nuclear lamina"/>
    <property type="evidence" value="ECO:0007669"/>
    <property type="project" value="UniProtKB-SubCell"/>
</dbReference>
<name>A0A2Z6MWQ0_TRISU</name>
<dbReference type="InterPro" id="IPR040418">
    <property type="entry name" value="CRWN"/>
</dbReference>
<evidence type="ECO:0000313" key="6">
    <source>
        <dbReference type="Proteomes" id="UP000242715"/>
    </source>
</evidence>
<evidence type="ECO:0000256" key="1">
    <source>
        <dbReference type="ARBA" id="ARBA00023054"/>
    </source>
</evidence>
<keyword evidence="6" id="KW-1185">Reference proteome</keyword>
<proteinExistence type="inferred from homology"/>
<organism evidence="5 6">
    <name type="scientific">Trifolium subterraneum</name>
    <name type="common">Subterranean clover</name>
    <dbReference type="NCBI Taxonomy" id="3900"/>
    <lineage>
        <taxon>Eukaryota</taxon>
        <taxon>Viridiplantae</taxon>
        <taxon>Streptophyta</taxon>
        <taxon>Embryophyta</taxon>
        <taxon>Tracheophyta</taxon>
        <taxon>Spermatophyta</taxon>
        <taxon>Magnoliopsida</taxon>
        <taxon>eudicotyledons</taxon>
        <taxon>Gunneridae</taxon>
        <taxon>Pentapetalae</taxon>
        <taxon>rosids</taxon>
        <taxon>fabids</taxon>
        <taxon>Fabales</taxon>
        <taxon>Fabaceae</taxon>
        <taxon>Papilionoideae</taxon>
        <taxon>50 kb inversion clade</taxon>
        <taxon>NPAAA clade</taxon>
        <taxon>Hologalegina</taxon>
        <taxon>IRL clade</taxon>
        <taxon>Trifolieae</taxon>
        <taxon>Trifolium</taxon>
    </lineage>
</organism>
<dbReference type="PANTHER" id="PTHR31908">
    <property type="entry name" value="PROTEIN CROWDED NUCLEI 4"/>
    <property type="match status" value="1"/>
</dbReference>
<evidence type="ECO:0000256" key="2">
    <source>
        <dbReference type="ARBA" id="ARBA00023242"/>
    </source>
</evidence>
<evidence type="ECO:0000256" key="3">
    <source>
        <dbReference type="ARBA" id="ARBA00024186"/>
    </source>
</evidence>
<comment type="similarity">
    <text evidence="4">Belongs to the CRWN family.</text>
</comment>
<dbReference type="EMBL" id="DF973607">
    <property type="protein sequence ID" value="GAU35851.1"/>
    <property type="molecule type" value="Genomic_DNA"/>
</dbReference>
<reference evidence="6" key="1">
    <citation type="journal article" date="2017" name="Front. Plant Sci.">
        <title>Climate Clever Clovers: New Paradigm to Reduce the Environmental Footprint of Ruminants by Breeding Low Methanogenic Forages Utilizing Haplotype Variation.</title>
        <authorList>
            <person name="Kaur P."/>
            <person name="Appels R."/>
            <person name="Bayer P.E."/>
            <person name="Keeble-Gagnere G."/>
            <person name="Wang J."/>
            <person name="Hirakawa H."/>
            <person name="Shirasawa K."/>
            <person name="Vercoe P."/>
            <person name="Stefanova K."/>
            <person name="Durmic Z."/>
            <person name="Nichols P."/>
            <person name="Revell C."/>
            <person name="Isobe S.N."/>
            <person name="Edwards D."/>
            <person name="Erskine W."/>
        </authorList>
    </citation>
    <scope>NUCLEOTIDE SEQUENCE [LARGE SCALE GENOMIC DNA]</scope>
    <source>
        <strain evidence="6">cv. Daliak</strain>
    </source>
</reference>
<protein>
    <submittedName>
        <fullName evidence="5">Uncharacterized protein</fullName>
    </submittedName>
</protein>
<evidence type="ECO:0000313" key="5">
    <source>
        <dbReference type="EMBL" id="GAU35851.1"/>
    </source>
</evidence>
<dbReference type="Proteomes" id="UP000242715">
    <property type="component" value="Unassembled WGS sequence"/>
</dbReference>
<comment type="subcellular location">
    <subcellularLocation>
        <location evidence="3">Nucleus lamina</location>
    </subcellularLocation>
</comment>